<feature type="transmembrane region" description="Helical" evidence="1">
    <location>
        <begin position="224"/>
        <end position="245"/>
    </location>
</feature>
<dbReference type="Pfam" id="PF09586">
    <property type="entry name" value="YfhO"/>
    <property type="match status" value="1"/>
</dbReference>
<feature type="transmembrane region" description="Helical" evidence="1">
    <location>
        <begin position="378"/>
        <end position="394"/>
    </location>
</feature>
<organism evidence="2 3">
    <name type="scientific">Candidatus Microbacterium stercoravium</name>
    <dbReference type="NCBI Taxonomy" id="2838697"/>
    <lineage>
        <taxon>Bacteria</taxon>
        <taxon>Bacillati</taxon>
        <taxon>Actinomycetota</taxon>
        <taxon>Actinomycetes</taxon>
        <taxon>Micrococcales</taxon>
        <taxon>Microbacteriaceae</taxon>
        <taxon>Microbacterium</taxon>
    </lineage>
</organism>
<feature type="transmembrane region" description="Helical" evidence="1">
    <location>
        <begin position="133"/>
        <end position="150"/>
    </location>
</feature>
<keyword evidence="1" id="KW-1133">Transmembrane helix</keyword>
<dbReference type="PANTHER" id="PTHR38454">
    <property type="entry name" value="INTEGRAL MEMBRANE PROTEIN-RELATED"/>
    <property type="match status" value="1"/>
</dbReference>
<keyword evidence="1" id="KW-0472">Membrane</keyword>
<feature type="transmembrane region" description="Helical" evidence="1">
    <location>
        <begin position="183"/>
        <end position="212"/>
    </location>
</feature>
<accession>A0A9D2H7V2</accession>
<gene>
    <name evidence="2" type="ORF">H9800_08475</name>
</gene>
<dbReference type="EMBL" id="DXAM01000122">
    <property type="protein sequence ID" value="HJA04880.1"/>
    <property type="molecule type" value="Genomic_DNA"/>
</dbReference>
<feature type="transmembrane region" description="Helical" evidence="1">
    <location>
        <begin position="697"/>
        <end position="719"/>
    </location>
</feature>
<feature type="transmembrane region" description="Helical" evidence="1">
    <location>
        <begin position="12"/>
        <end position="32"/>
    </location>
</feature>
<reference evidence="2" key="2">
    <citation type="submission" date="2021-04" db="EMBL/GenBank/DDBJ databases">
        <authorList>
            <person name="Gilroy R."/>
        </authorList>
    </citation>
    <scope>NUCLEOTIDE SEQUENCE</scope>
    <source>
        <strain evidence="2">ChiHjej8B7-3636</strain>
    </source>
</reference>
<protein>
    <submittedName>
        <fullName evidence="2">YfhO family protein</fullName>
    </submittedName>
</protein>
<feature type="transmembrane region" description="Helical" evidence="1">
    <location>
        <begin position="349"/>
        <end position="366"/>
    </location>
</feature>
<dbReference type="InterPro" id="IPR018580">
    <property type="entry name" value="Uncharacterised_YfhO"/>
</dbReference>
<feature type="transmembrane region" description="Helical" evidence="1">
    <location>
        <begin position="295"/>
        <end position="312"/>
    </location>
</feature>
<sequence>MTQTRETFWRRVRWPLASVVVTVLLAASRVLLNPRFYFADDTERGSFGQWWSLGEHLSRGTLPILDPSAWQGGNYFAEGQWGILSPVTWLIGLTAYVAPDAAAHVTAWKILFLAVFAIGMYLICREFGASRPWAALAATLAPAAGFTVYMDAASWSTGLFDSCLLPLVWWTLRRAVEHGRSPIPYVITSFTLVTFGYVFGVIVLVVLLAETLVRHIVQRDRVRILRTLAASVWGGLWTIVVYLPAMMTSSVTTRSEAPYENTGFLNADLSDLFSAASPLTTATIQSFDGPVTPGPLVYVAWILPLLPLFLPIPRESVRRLVPVWIYGAIALAFIVAPSDLGAIRWPLRMMPYVVIAALIIFAVAATKAFPERLTRSRAWASVALIAAMAYISWVGEMGSWKAIAVGSALQVAAVVAVVLVARRKDGPFVPGRPSSWEKKTAFVVVCSMLVTLGVGGAQLLQWRESPLPSVNAPTDTAELRDVLSDTRGDAIVVGNYMKGAGTPESWDERLMANLWYISEANVSSVYTVLPFSAYAHDLCSDLRGLTCKDALETLWSDDEETGEPVADLLSVSTILAAKHTFPDEPEAPKGWHLANDGGWMWQFERDDPLPAAGGVVWTGEGTAVTETDETQTSLTFTVEQVGEDPRVAISRLPFPGYSVDGAELADPVRDYLLTVDVTGLDEGDEVTVQFLPPPFPVLAGSFVLAWLLLAGWLIARFALRRRARA</sequence>
<dbReference type="PANTHER" id="PTHR38454:SF1">
    <property type="entry name" value="INTEGRAL MEMBRANE PROTEIN"/>
    <property type="match status" value="1"/>
</dbReference>
<evidence type="ECO:0000313" key="3">
    <source>
        <dbReference type="Proteomes" id="UP000824220"/>
    </source>
</evidence>
<evidence type="ECO:0000256" key="1">
    <source>
        <dbReference type="SAM" id="Phobius"/>
    </source>
</evidence>
<proteinExistence type="predicted"/>
<feature type="transmembrane region" description="Helical" evidence="1">
    <location>
        <begin position="324"/>
        <end position="343"/>
    </location>
</feature>
<reference evidence="2" key="1">
    <citation type="journal article" date="2021" name="PeerJ">
        <title>Extensive microbial diversity within the chicken gut microbiome revealed by metagenomics and culture.</title>
        <authorList>
            <person name="Gilroy R."/>
            <person name="Ravi A."/>
            <person name="Getino M."/>
            <person name="Pursley I."/>
            <person name="Horton D.L."/>
            <person name="Alikhan N.F."/>
            <person name="Baker D."/>
            <person name="Gharbi K."/>
            <person name="Hall N."/>
            <person name="Watson M."/>
            <person name="Adriaenssens E.M."/>
            <person name="Foster-Nyarko E."/>
            <person name="Jarju S."/>
            <person name="Secka A."/>
            <person name="Antonio M."/>
            <person name="Oren A."/>
            <person name="Chaudhuri R.R."/>
            <person name="La Ragione R."/>
            <person name="Hildebrand F."/>
            <person name="Pallen M.J."/>
        </authorList>
    </citation>
    <scope>NUCLEOTIDE SEQUENCE</scope>
    <source>
        <strain evidence="2">ChiHjej8B7-3636</strain>
    </source>
</reference>
<keyword evidence="1" id="KW-0812">Transmembrane</keyword>
<name>A0A9D2H7V2_9MICO</name>
<feature type="transmembrane region" description="Helical" evidence="1">
    <location>
        <begin position="441"/>
        <end position="460"/>
    </location>
</feature>
<dbReference type="AlphaFoldDB" id="A0A9D2H7V2"/>
<comment type="caution">
    <text evidence="2">The sequence shown here is derived from an EMBL/GenBank/DDBJ whole genome shotgun (WGS) entry which is preliminary data.</text>
</comment>
<feature type="transmembrane region" description="Helical" evidence="1">
    <location>
        <begin position="106"/>
        <end position="124"/>
    </location>
</feature>
<dbReference type="Proteomes" id="UP000824220">
    <property type="component" value="Unassembled WGS sequence"/>
</dbReference>
<evidence type="ECO:0000313" key="2">
    <source>
        <dbReference type="EMBL" id="HJA04880.1"/>
    </source>
</evidence>
<feature type="transmembrane region" description="Helical" evidence="1">
    <location>
        <begin position="400"/>
        <end position="421"/>
    </location>
</feature>